<dbReference type="EMBL" id="JAJSOF020000027">
    <property type="protein sequence ID" value="KAJ4433015.1"/>
    <property type="molecule type" value="Genomic_DNA"/>
</dbReference>
<gene>
    <name evidence="1" type="ORF">ANN_15272</name>
</gene>
<protein>
    <submittedName>
        <fullName evidence="1">Uncharacterized protein</fullName>
    </submittedName>
</protein>
<dbReference type="Proteomes" id="UP001148838">
    <property type="component" value="Unassembled WGS sequence"/>
</dbReference>
<accession>A0ABQ8SFX7</accession>
<sequence>MTLKRAAENKPVRDPAQIIQRELESALPGMLPFLPLYESLKRHTNKRRQKKFPSNPKSLSDLHALPQEFRILTSGEQFLMFDSFDDHDNMMKTILIE</sequence>
<proteinExistence type="predicted"/>
<evidence type="ECO:0000313" key="1">
    <source>
        <dbReference type="EMBL" id="KAJ4433015.1"/>
    </source>
</evidence>
<reference evidence="1 2" key="1">
    <citation type="journal article" date="2022" name="Allergy">
        <title>Genome assembly and annotation of Periplaneta americana reveal a comprehensive cockroach allergen profile.</title>
        <authorList>
            <person name="Wang L."/>
            <person name="Xiong Q."/>
            <person name="Saelim N."/>
            <person name="Wang L."/>
            <person name="Nong W."/>
            <person name="Wan A.T."/>
            <person name="Shi M."/>
            <person name="Liu X."/>
            <person name="Cao Q."/>
            <person name="Hui J.H.L."/>
            <person name="Sookrung N."/>
            <person name="Leung T.F."/>
            <person name="Tungtrongchitr A."/>
            <person name="Tsui S.K.W."/>
        </authorList>
    </citation>
    <scope>NUCLEOTIDE SEQUENCE [LARGE SCALE GENOMIC DNA]</scope>
    <source>
        <strain evidence="1">PWHHKU_190912</strain>
    </source>
</reference>
<keyword evidence="2" id="KW-1185">Reference proteome</keyword>
<comment type="caution">
    <text evidence="1">The sequence shown here is derived from an EMBL/GenBank/DDBJ whole genome shotgun (WGS) entry which is preliminary data.</text>
</comment>
<evidence type="ECO:0000313" key="2">
    <source>
        <dbReference type="Proteomes" id="UP001148838"/>
    </source>
</evidence>
<organism evidence="1 2">
    <name type="scientific">Periplaneta americana</name>
    <name type="common">American cockroach</name>
    <name type="synonym">Blatta americana</name>
    <dbReference type="NCBI Taxonomy" id="6978"/>
    <lineage>
        <taxon>Eukaryota</taxon>
        <taxon>Metazoa</taxon>
        <taxon>Ecdysozoa</taxon>
        <taxon>Arthropoda</taxon>
        <taxon>Hexapoda</taxon>
        <taxon>Insecta</taxon>
        <taxon>Pterygota</taxon>
        <taxon>Neoptera</taxon>
        <taxon>Polyneoptera</taxon>
        <taxon>Dictyoptera</taxon>
        <taxon>Blattodea</taxon>
        <taxon>Blattoidea</taxon>
        <taxon>Blattidae</taxon>
        <taxon>Blattinae</taxon>
        <taxon>Periplaneta</taxon>
    </lineage>
</organism>
<name>A0ABQ8SFX7_PERAM</name>